<keyword evidence="1" id="KW-0560">Oxidoreductase</keyword>
<gene>
    <name evidence="1" type="ORF">JHL16_19230</name>
</gene>
<keyword evidence="1" id="KW-0503">Monooxygenase</keyword>
<dbReference type="Proteomes" id="UP000616151">
    <property type="component" value="Unassembled WGS sequence"/>
</dbReference>
<accession>A0ACC5R758</accession>
<comment type="caution">
    <text evidence="1">The sequence shown here is derived from an EMBL/GenBank/DDBJ whole genome shotgun (WGS) entry which is preliminary data.</text>
</comment>
<sequence length="106" mass="12110">MPVSNVTNIAFIRAKARQSEELGRRLLALVEPSRQEPGCINYDLHRSADDPDSWCVYENWRSAGDLAAHFALPHMQDFITRVPALVEGELDLRRFAMISTPAPWRF</sequence>
<protein>
    <submittedName>
        <fullName evidence="1">Antibiotic biosynthesis monooxygenase</fullName>
    </submittedName>
</protein>
<evidence type="ECO:0000313" key="1">
    <source>
        <dbReference type="EMBL" id="MBK1868496.1"/>
    </source>
</evidence>
<reference evidence="1" key="1">
    <citation type="submission" date="2021-01" db="EMBL/GenBank/DDBJ databases">
        <authorList>
            <person name="Sun Q."/>
        </authorList>
    </citation>
    <scope>NUCLEOTIDE SEQUENCE</scope>
    <source>
        <strain evidence="1">YIM B02566</strain>
    </source>
</reference>
<organism evidence="1 2">
    <name type="scientific">Taklimakanibacter albus</name>
    <dbReference type="NCBI Taxonomy" id="2800327"/>
    <lineage>
        <taxon>Bacteria</taxon>
        <taxon>Pseudomonadati</taxon>
        <taxon>Pseudomonadota</taxon>
        <taxon>Alphaproteobacteria</taxon>
        <taxon>Hyphomicrobiales</taxon>
        <taxon>Aestuariivirgaceae</taxon>
        <taxon>Taklimakanibacter</taxon>
    </lineage>
</organism>
<dbReference type="EMBL" id="JAENHL010000007">
    <property type="protein sequence ID" value="MBK1868496.1"/>
    <property type="molecule type" value="Genomic_DNA"/>
</dbReference>
<proteinExistence type="predicted"/>
<keyword evidence="2" id="KW-1185">Reference proteome</keyword>
<name>A0ACC5R758_9HYPH</name>
<evidence type="ECO:0000313" key="2">
    <source>
        <dbReference type="Proteomes" id="UP000616151"/>
    </source>
</evidence>